<feature type="region of interest" description="Disordered" evidence="1">
    <location>
        <begin position="160"/>
        <end position="199"/>
    </location>
</feature>
<feature type="compositionally biased region" description="Basic and acidic residues" evidence="1">
    <location>
        <begin position="1"/>
        <end position="10"/>
    </location>
</feature>
<gene>
    <name evidence="3" type="ORF">FJR45_00175</name>
</gene>
<feature type="domain" description="Flagellar hook-length control protein-like C-terminal" evidence="2">
    <location>
        <begin position="386"/>
        <end position="463"/>
    </location>
</feature>
<feature type="compositionally biased region" description="Polar residues" evidence="1">
    <location>
        <begin position="185"/>
        <end position="194"/>
    </location>
</feature>
<keyword evidence="3" id="KW-0969">Cilium</keyword>
<dbReference type="KEGG" id="ssei:FJR45_00175"/>
<proteinExistence type="predicted"/>
<evidence type="ECO:0000259" key="2">
    <source>
        <dbReference type="Pfam" id="PF02120"/>
    </source>
</evidence>
<dbReference type="AlphaFoldDB" id="A0A7M1AYL4"/>
<evidence type="ECO:0000313" key="4">
    <source>
        <dbReference type="Proteomes" id="UP000593719"/>
    </source>
</evidence>
<name>A0A7M1AYL4_9BACT</name>
<dbReference type="EMBL" id="CP041235">
    <property type="protein sequence ID" value="QOP42455.1"/>
    <property type="molecule type" value="Genomic_DNA"/>
</dbReference>
<feature type="compositionally biased region" description="Basic and acidic residues" evidence="1">
    <location>
        <begin position="165"/>
        <end position="181"/>
    </location>
</feature>
<protein>
    <submittedName>
        <fullName evidence="3">Flagellar hook-length control protein FliK</fullName>
    </submittedName>
</protein>
<dbReference type="InterPro" id="IPR021136">
    <property type="entry name" value="Flagellar_hook_control-like_C"/>
</dbReference>
<dbReference type="InterPro" id="IPR038610">
    <property type="entry name" value="FliK-like_C_sf"/>
</dbReference>
<reference evidence="3 4" key="1">
    <citation type="submission" date="2019-06" db="EMBL/GenBank/DDBJ databases">
        <title>Sulfurimonas gotlandica sp. nov., a chemoautotrophic and psychrotolerant epsilonproteobacterium isolated from a pelagic redoxcline, and an emended description of the genus Sulfurimonas.</title>
        <authorList>
            <person name="Wang S."/>
            <person name="Jiang L."/>
            <person name="Shao Z."/>
        </authorList>
    </citation>
    <scope>NUCLEOTIDE SEQUENCE [LARGE SCALE GENOMIC DNA]</scope>
    <source>
        <strain evidence="3 4">S2-6</strain>
    </source>
</reference>
<dbReference type="Gene3D" id="3.30.750.140">
    <property type="match status" value="1"/>
</dbReference>
<keyword evidence="3" id="KW-0966">Cell projection</keyword>
<dbReference type="RefSeq" id="WP_193150818.1">
    <property type="nucleotide sequence ID" value="NZ_CP041235.1"/>
</dbReference>
<sequence length="508" mass="56357">MISVDIKKETSSLSPLNTALPEQEEPTISFASLLKGEKESNSKIMQKGSLILALKDEKVSVGSVIDAESSELASQITAKMSQEDVKVLIKEAKEFLKNKIVQSEGYKKAEIDALPKTLGGLVELAKKTGIELSKITLEEVKDFAQTKVKTITQQKSSPLQIKQEAVQKPEETSFSRIKQEAAQKPAQTSLSQIKQEPKEEAGILNEEIPVRTKVKKTKADVAKAQETEVADESLELVKKEIVKNRQEVKQEQKQTPLFKAQSSVAEITTQQIVDTKVNTLTIDKTPKQKVDDTLKLLLRGEKITKNESGLTADFSVATAKVMVAPHTSKETEKSLASLLQNDKSEDGAVQAKTDGLNIAKADSFEVKLNEAKQMVKYLSHDVKSAIEDYKSPFTRIKVQLNPQRLGEVDLTIVQRGKNLHINISSNNTAINTLAMNVQDLKVQLQNNGIQNAFLNFNSNAQSENSQAGQQEQQRQNQQKADDEYNYFETLQSNEEVLSSLEIVVPYYA</sequence>
<accession>A0A7M1AYL4</accession>
<feature type="compositionally biased region" description="Low complexity" evidence="1">
    <location>
        <begin position="461"/>
        <end position="478"/>
    </location>
</feature>
<organism evidence="3 4">
    <name type="scientific">Sulfurimonas sediminis</name>
    <dbReference type="NCBI Taxonomy" id="2590020"/>
    <lineage>
        <taxon>Bacteria</taxon>
        <taxon>Pseudomonadati</taxon>
        <taxon>Campylobacterota</taxon>
        <taxon>Epsilonproteobacteria</taxon>
        <taxon>Campylobacterales</taxon>
        <taxon>Sulfurimonadaceae</taxon>
        <taxon>Sulfurimonas</taxon>
    </lineage>
</organism>
<feature type="region of interest" description="Disordered" evidence="1">
    <location>
        <begin position="461"/>
        <end position="480"/>
    </location>
</feature>
<dbReference type="Proteomes" id="UP000593719">
    <property type="component" value="Chromosome"/>
</dbReference>
<feature type="region of interest" description="Disordered" evidence="1">
    <location>
        <begin position="1"/>
        <end position="23"/>
    </location>
</feature>
<evidence type="ECO:0000256" key="1">
    <source>
        <dbReference type="SAM" id="MobiDB-lite"/>
    </source>
</evidence>
<dbReference type="Pfam" id="PF02120">
    <property type="entry name" value="Flg_hook"/>
    <property type="match status" value="1"/>
</dbReference>
<keyword evidence="4" id="KW-1185">Reference proteome</keyword>
<evidence type="ECO:0000313" key="3">
    <source>
        <dbReference type="EMBL" id="QOP42455.1"/>
    </source>
</evidence>
<keyword evidence="3" id="KW-0282">Flagellum</keyword>